<dbReference type="EMBL" id="VOSL01000039">
    <property type="protein sequence ID" value="TXD37929.1"/>
    <property type="molecule type" value="Genomic_DNA"/>
</dbReference>
<evidence type="ECO:0000313" key="1">
    <source>
        <dbReference type="EMBL" id="TXD37929.1"/>
    </source>
</evidence>
<accession>A0A5C6XJY0</accession>
<name>A0A5C6XJY0_9DELT</name>
<comment type="caution">
    <text evidence="1">The sequence shown here is derived from an EMBL/GenBank/DDBJ whole genome shotgun (WGS) entry which is preliminary data.</text>
</comment>
<protein>
    <submittedName>
        <fullName evidence="1">Uncharacterized protein</fullName>
    </submittedName>
</protein>
<gene>
    <name evidence="1" type="ORF">FRC96_08190</name>
</gene>
<evidence type="ECO:0000313" key="2">
    <source>
        <dbReference type="Proteomes" id="UP000321046"/>
    </source>
</evidence>
<dbReference type="RefSeq" id="WP_146974015.1">
    <property type="nucleotide sequence ID" value="NZ_VOSL01000039.1"/>
</dbReference>
<reference evidence="1 2" key="1">
    <citation type="submission" date="2019-08" db="EMBL/GenBank/DDBJ databases">
        <title>Bradymonadales sp. TMQ2.</title>
        <authorList>
            <person name="Liang Q."/>
        </authorList>
    </citation>
    <scope>NUCLEOTIDE SEQUENCE [LARGE SCALE GENOMIC DNA]</scope>
    <source>
        <strain evidence="1 2">TMQ2</strain>
    </source>
</reference>
<organism evidence="1 2">
    <name type="scientific">Lujinxingia vulgaris</name>
    <dbReference type="NCBI Taxonomy" id="2600176"/>
    <lineage>
        <taxon>Bacteria</taxon>
        <taxon>Deltaproteobacteria</taxon>
        <taxon>Bradymonadales</taxon>
        <taxon>Lujinxingiaceae</taxon>
        <taxon>Lujinxingia</taxon>
    </lineage>
</organism>
<dbReference type="OrthoDB" id="344939at2"/>
<proteinExistence type="predicted"/>
<dbReference type="AlphaFoldDB" id="A0A5C6XJY0"/>
<sequence>MSDTTLAAIVADHFTFLCNSEDDKKRLEAMARKVTSFERHDDGAVTFSIGNETIDCAPPFTGEMHEATPQSYGELARHHNGITWESIGGGPMGFFGLTDLGETPGLYGFDLDYIEEGDWPEFINEMNAHGKSLDELQEAYGCGQNWLFFDPLRQNALQEPALAFVSHESFEWESVQSADTLSAAGITLALMAYYFLDDDLLDEIYT</sequence>
<dbReference type="Proteomes" id="UP000321046">
    <property type="component" value="Unassembled WGS sequence"/>
</dbReference>